<dbReference type="SUPFAM" id="SSF51735">
    <property type="entry name" value="NAD(P)-binding Rossmann-fold domains"/>
    <property type="match status" value="1"/>
</dbReference>
<dbReference type="Pfam" id="PF13460">
    <property type="entry name" value="NAD_binding_10"/>
    <property type="match status" value="1"/>
</dbReference>
<dbReference type="EMBL" id="FUYR01000001">
    <property type="protein sequence ID" value="SKB35142.1"/>
    <property type="molecule type" value="Genomic_DNA"/>
</dbReference>
<sequence length="291" mass="31723">MKFVITGSLGNISKPLAQKLVEAGHQVTVISSQPERAKDIENLGAKPAIGNLKDIAFLAQTFQGADAVYTMVPPNYETSDYRQYFRDMANSYAAAIKSAGVKRVVNLSSIGAHLPEGTGPIKGLHDLEQIFSSLDDVAIVHLRPAYFYTNYYANIDMIRHAGILGSNYPADANLVMAHPSDIADVAAELIQQPITGKTVRYIASDEISAGEATKLLGSAIDKPELPWVEFSDEQSYAGMVQAGLSEELSRNYTEMGNAVKSGILFEDYKINKPELSKRKFKDFAGEFASAY</sequence>
<dbReference type="PANTHER" id="PTHR43162">
    <property type="match status" value="1"/>
</dbReference>
<dbReference type="RefSeq" id="WP_079701347.1">
    <property type="nucleotide sequence ID" value="NZ_FUYR01000001.1"/>
</dbReference>
<dbReference type="InterPro" id="IPR036291">
    <property type="entry name" value="NAD(P)-bd_dom_sf"/>
</dbReference>
<gene>
    <name evidence="2" type="ORF">SAMN05661099_0798</name>
</gene>
<keyword evidence="3" id="KW-1185">Reference proteome</keyword>
<accession>A0A1T5AJE7</accession>
<proteinExistence type="predicted"/>
<dbReference type="OrthoDB" id="2149806at2"/>
<dbReference type="AlphaFoldDB" id="A0A1T5AJE7"/>
<organism evidence="2 3">
    <name type="scientific">Daejeonella lutea</name>
    <dbReference type="NCBI Taxonomy" id="572036"/>
    <lineage>
        <taxon>Bacteria</taxon>
        <taxon>Pseudomonadati</taxon>
        <taxon>Bacteroidota</taxon>
        <taxon>Sphingobacteriia</taxon>
        <taxon>Sphingobacteriales</taxon>
        <taxon>Sphingobacteriaceae</taxon>
        <taxon>Daejeonella</taxon>
    </lineage>
</organism>
<evidence type="ECO:0000259" key="1">
    <source>
        <dbReference type="Pfam" id="PF13460"/>
    </source>
</evidence>
<dbReference type="Gene3D" id="3.90.25.10">
    <property type="entry name" value="UDP-galactose 4-epimerase, domain 1"/>
    <property type="match status" value="1"/>
</dbReference>
<evidence type="ECO:0000313" key="2">
    <source>
        <dbReference type="EMBL" id="SKB35142.1"/>
    </source>
</evidence>
<protein>
    <submittedName>
        <fullName evidence="2">Uncharacterized conserved protein YbjT, contains NAD(P)-binding and DUF2867 domains</fullName>
    </submittedName>
</protein>
<name>A0A1T5AJE7_9SPHI</name>
<evidence type="ECO:0000313" key="3">
    <source>
        <dbReference type="Proteomes" id="UP000189981"/>
    </source>
</evidence>
<reference evidence="3" key="1">
    <citation type="submission" date="2017-02" db="EMBL/GenBank/DDBJ databases">
        <authorList>
            <person name="Varghese N."/>
            <person name="Submissions S."/>
        </authorList>
    </citation>
    <scope>NUCLEOTIDE SEQUENCE [LARGE SCALE GENOMIC DNA]</scope>
    <source>
        <strain evidence="3">DSM 22385</strain>
    </source>
</reference>
<dbReference type="Gene3D" id="3.40.50.720">
    <property type="entry name" value="NAD(P)-binding Rossmann-like Domain"/>
    <property type="match status" value="1"/>
</dbReference>
<dbReference type="InterPro" id="IPR016040">
    <property type="entry name" value="NAD(P)-bd_dom"/>
</dbReference>
<dbReference type="Proteomes" id="UP000189981">
    <property type="component" value="Unassembled WGS sequence"/>
</dbReference>
<feature type="domain" description="NAD(P)-binding" evidence="1">
    <location>
        <begin position="7"/>
        <end position="113"/>
    </location>
</feature>
<dbReference type="STRING" id="572036.SAMN05661099_0798"/>
<dbReference type="PANTHER" id="PTHR43162:SF1">
    <property type="entry name" value="PRESTALK A DIFFERENTIATION PROTEIN A"/>
    <property type="match status" value="1"/>
</dbReference>
<dbReference type="InterPro" id="IPR051604">
    <property type="entry name" value="Ergot_Alk_Oxidoreductase"/>
</dbReference>